<dbReference type="InterPro" id="IPR004401">
    <property type="entry name" value="YbaB/EbfC"/>
</dbReference>
<accession>A0A9W4GVT6</accession>
<keyword evidence="1 2" id="KW-0238">DNA-binding</keyword>
<evidence type="ECO:0000313" key="4">
    <source>
        <dbReference type="EMBL" id="CAG6398606.1"/>
    </source>
</evidence>
<name>A0A9W4GVT6_9ACTN</name>
<dbReference type="HAMAP" id="MF_00274">
    <property type="entry name" value="DNA_YbaB_EbfC"/>
    <property type="match status" value="1"/>
</dbReference>
<evidence type="ECO:0000256" key="1">
    <source>
        <dbReference type="ARBA" id="ARBA00023125"/>
    </source>
</evidence>
<comment type="subunit">
    <text evidence="2">Homodimer.</text>
</comment>
<dbReference type="RefSeq" id="WP_274038186.1">
    <property type="nucleotide sequence ID" value="NZ_CAJSLV010000104.1"/>
</dbReference>
<organism evidence="4 5">
    <name type="scientific">Actinacidiphila cocklensis</name>
    <dbReference type="NCBI Taxonomy" id="887465"/>
    <lineage>
        <taxon>Bacteria</taxon>
        <taxon>Bacillati</taxon>
        <taxon>Actinomycetota</taxon>
        <taxon>Actinomycetes</taxon>
        <taxon>Kitasatosporales</taxon>
        <taxon>Streptomycetaceae</taxon>
        <taxon>Actinacidiphila</taxon>
    </lineage>
</organism>
<reference evidence="4" key="1">
    <citation type="submission" date="2021-05" db="EMBL/GenBank/DDBJ databases">
        <authorList>
            <person name="Arsene-Ploetze F."/>
        </authorList>
    </citation>
    <scope>NUCLEOTIDE SEQUENCE</scope>
    <source>
        <strain evidence="4">DSM 42138</strain>
    </source>
</reference>
<dbReference type="SUPFAM" id="SSF82607">
    <property type="entry name" value="YbaB-like"/>
    <property type="match status" value="1"/>
</dbReference>
<feature type="compositionally biased region" description="Gly residues" evidence="3">
    <location>
        <begin position="152"/>
        <end position="166"/>
    </location>
</feature>
<dbReference type="NCBIfam" id="TIGR00103">
    <property type="entry name" value="DNA_YbaB_EbfC"/>
    <property type="match status" value="1"/>
</dbReference>
<dbReference type="InterPro" id="IPR036894">
    <property type="entry name" value="YbaB-like_sf"/>
</dbReference>
<keyword evidence="5" id="KW-1185">Reference proteome</keyword>
<comment type="subcellular location">
    <subcellularLocation>
        <location evidence="2">Cytoplasm</location>
        <location evidence="2">Nucleoid</location>
    </subcellularLocation>
</comment>
<dbReference type="GO" id="GO:0043590">
    <property type="term" value="C:bacterial nucleoid"/>
    <property type="evidence" value="ECO:0007669"/>
    <property type="project" value="UniProtKB-UniRule"/>
</dbReference>
<evidence type="ECO:0000313" key="5">
    <source>
        <dbReference type="Proteomes" id="UP001152519"/>
    </source>
</evidence>
<feature type="region of interest" description="Disordered" evidence="3">
    <location>
        <begin position="112"/>
        <end position="173"/>
    </location>
</feature>
<dbReference type="Pfam" id="PF02575">
    <property type="entry name" value="YbaB_DNA_bd"/>
    <property type="match status" value="1"/>
</dbReference>
<sequence>MSENLADHFAALARGADRIRDGVTDAQSALGAMEATGHGGGGLVRATVSGQGRLVALDIDPSVIDPQDPRTLSEMVMAAVNAANETMAAQRAERMNELTGGLAEIVDQLHGSLAPGGSVEPMFPSRRPGSRRPPLQFPSELPDIPGMPGMPGAPGGNGRPGGGNGAKGPDRRS</sequence>
<evidence type="ECO:0000256" key="3">
    <source>
        <dbReference type="SAM" id="MobiDB-lite"/>
    </source>
</evidence>
<protein>
    <recommendedName>
        <fullName evidence="2">Nucleoid-associated protein SCOCK_700019</fullName>
    </recommendedName>
</protein>
<dbReference type="Proteomes" id="UP001152519">
    <property type="component" value="Unassembled WGS sequence"/>
</dbReference>
<dbReference type="PANTHER" id="PTHR33449">
    <property type="entry name" value="NUCLEOID-ASSOCIATED PROTEIN YBAB"/>
    <property type="match status" value="1"/>
</dbReference>
<dbReference type="AlphaFoldDB" id="A0A9W4GVT6"/>
<dbReference type="GO" id="GO:0005829">
    <property type="term" value="C:cytosol"/>
    <property type="evidence" value="ECO:0007669"/>
    <property type="project" value="TreeGrafter"/>
</dbReference>
<keyword evidence="2" id="KW-0963">Cytoplasm</keyword>
<dbReference type="EMBL" id="CAJSLV010000104">
    <property type="protein sequence ID" value="CAG6398606.1"/>
    <property type="molecule type" value="Genomic_DNA"/>
</dbReference>
<evidence type="ECO:0000256" key="2">
    <source>
        <dbReference type="HAMAP-Rule" id="MF_00274"/>
    </source>
</evidence>
<proteinExistence type="inferred from homology"/>
<gene>
    <name evidence="4" type="ORF">SCOCK_700019</name>
</gene>
<comment type="caution">
    <text evidence="4">The sequence shown here is derived from an EMBL/GenBank/DDBJ whole genome shotgun (WGS) entry which is preliminary data.</text>
</comment>
<comment type="similarity">
    <text evidence="2">Belongs to the YbaB/EbfC family.</text>
</comment>
<dbReference type="Gene3D" id="3.30.1310.10">
    <property type="entry name" value="Nucleoid-associated protein YbaB-like domain"/>
    <property type="match status" value="1"/>
</dbReference>
<dbReference type="GO" id="GO:0003677">
    <property type="term" value="F:DNA binding"/>
    <property type="evidence" value="ECO:0007669"/>
    <property type="project" value="UniProtKB-UniRule"/>
</dbReference>
<comment type="function">
    <text evidence="2">Binds to DNA and alters its conformation. May be involved in regulation of gene expression, nucleoid organization and DNA protection.</text>
</comment>
<dbReference type="PANTHER" id="PTHR33449:SF1">
    <property type="entry name" value="NUCLEOID-ASSOCIATED PROTEIN YBAB"/>
    <property type="match status" value="1"/>
</dbReference>